<evidence type="ECO:0000256" key="8">
    <source>
        <dbReference type="HAMAP-Rule" id="MF_00087"/>
    </source>
</evidence>
<dbReference type="RefSeq" id="WP_184839547.1">
    <property type="nucleotide sequence ID" value="NZ_JACHMN010000002.1"/>
</dbReference>
<evidence type="ECO:0000256" key="2">
    <source>
        <dbReference type="ARBA" id="ARBA00005916"/>
    </source>
</evidence>
<dbReference type="UniPathway" id="UPA00251">
    <property type="reaction ID" value="UER00316"/>
</dbReference>
<comment type="miscellaneous">
    <text evidence="8">During catalysis, the active site Cys acts as a nucleophile attacking the alpha-carbonyl group of tRNA-bound glutamate with the formation of a thioester intermediate between enzyme and glutamate, and the concomitant release of tRNA(Glu). The thioester intermediate is finally reduced by direct hydride transfer from NADPH, to form the product GSA.</text>
</comment>
<dbReference type="Pfam" id="PF01488">
    <property type="entry name" value="Shikimate_DH"/>
    <property type="match status" value="1"/>
</dbReference>
<feature type="binding site" evidence="8 10">
    <location>
        <position position="120"/>
    </location>
    <ligand>
        <name>substrate</name>
    </ligand>
</feature>
<evidence type="ECO:0000256" key="1">
    <source>
        <dbReference type="ARBA" id="ARBA00005059"/>
    </source>
</evidence>
<feature type="binding site" evidence="8 10">
    <location>
        <begin position="114"/>
        <end position="116"/>
    </location>
    <ligand>
        <name>substrate</name>
    </ligand>
</feature>
<dbReference type="Pfam" id="PF00745">
    <property type="entry name" value="GlutR_dimer"/>
    <property type="match status" value="1"/>
</dbReference>
<dbReference type="InterPro" id="IPR000343">
    <property type="entry name" value="4pyrrol_synth_GluRdtase"/>
</dbReference>
<evidence type="ECO:0000256" key="13">
    <source>
        <dbReference type="RuleBase" id="RU000584"/>
    </source>
</evidence>
<protein>
    <recommendedName>
        <fullName evidence="3 8">Glutamyl-tRNA reductase</fullName>
        <shortName evidence="8">GluTR</shortName>
        <ecNumber evidence="3 8">1.2.1.70</ecNumber>
    </recommendedName>
</protein>
<dbReference type="PANTHER" id="PTHR43013:SF1">
    <property type="entry name" value="GLUTAMYL-TRNA REDUCTASE"/>
    <property type="match status" value="1"/>
</dbReference>
<accession>A0A841BXI0</accession>
<evidence type="ECO:0000256" key="11">
    <source>
        <dbReference type="PIRSR" id="PIRSR000445-3"/>
    </source>
</evidence>
<dbReference type="SUPFAM" id="SSF69742">
    <property type="entry name" value="Glutamyl tRNA-reductase catalytic, N-terminal domain"/>
    <property type="match status" value="1"/>
</dbReference>
<feature type="site" description="Important for activity" evidence="8 12">
    <location>
        <position position="99"/>
    </location>
</feature>
<proteinExistence type="inferred from homology"/>
<evidence type="ECO:0000259" key="16">
    <source>
        <dbReference type="Pfam" id="PF05201"/>
    </source>
</evidence>
<evidence type="ECO:0000256" key="5">
    <source>
        <dbReference type="ARBA" id="ARBA00023002"/>
    </source>
</evidence>
<evidence type="ECO:0000256" key="12">
    <source>
        <dbReference type="PIRSR" id="PIRSR000445-4"/>
    </source>
</evidence>
<dbReference type="NCBIfam" id="NF000744">
    <property type="entry name" value="PRK00045.1-3"/>
    <property type="match status" value="1"/>
</dbReference>
<evidence type="ECO:0000256" key="9">
    <source>
        <dbReference type="PIRSR" id="PIRSR000445-1"/>
    </source>
</evidence>
<evidence type="ECO:0000256" key="10">
    <source>
        <dbReference type="PIRSR" id="PIRSR000445-2"/>
    </source>
</evidence>
<dbReference type="InterPro" id="IPR015896">
    <property type="entry name" value="4pyrrol_synth_GluRdtase_dimer"/>
</dbReference>
<comment type="domain">
    <text evidence="8">Possesses an unusual extended V-shaped dimeric structure with each monomer consisting of three distinct domains arranged along a curved 'spinal' alpha-helix. The N-terminal catalytic domain specifically recognizes the glutamate moiety of the substrate. The second domain is the NADPH-binding domain, and the third C-terminal domain is responsible for dimerization.</text>
</comment>
<comment type="similarity">
    <text evidence="2 8 13">Belongs to the glutamyl-tRNA reductase family.</text>
</comment>
<keyword evidence="18" id="KW-1185">Reference proteome</keyword>
<dbReference type="PIRSF" id="PIRSF000445">
    <property type="entry name" value="4pyrrol_synth_GluRdtase"/>
    <property type="match status" value="1"/>
</dbReference>
<dbReference type="InterPro" id="IPR015895">
    <property type="entry name" value="4pyrrol_synth_GluRdtase_N"/>
</dbReference>
<feature type="active site" description="Nucleophile" evidence="8 9">
    <location>
        <position position="50"/>
    </location>
</feature>
<feature type="binding site" evidence="8 10">
    <location>
        <position position="109"/>
    </location>
    <ligand>
        <name>substrate</name>
    </ligand>
</feature>
<dbReference type="HAMAP" id="MF_00087">
    <property type="entry name" value="Glu_tRNA_reductase"/>
    <property type="match status" value="1"/>
</dbReference>
<dbReference type="EC" id="1.2.1.70" evidence="3 8"/>
<comment type="catalytic activity">
    <reaction evidence="7 8 13">
        <text>(S)-4-amino-5-oxopentanoate + tRNA(Glu) + NADP(+) = L-glutamyl-tRNA(Glu) + NADPH + H(+)</text>
        <dbReference type="Rhea" id="RHEA:12344"/>
        <dbReference type="Rhea" id="RHEA-COMP:9663"/>
        <dbReference type="Rhea" id="RHEA-COMP:9680"/>
        <dbReference type="ChEBI" id="CHEBI:15378"/>
        <dbReference type="ChEBI" id="CHEBI:57501"/>
        <dbReference type="ChEBI" id="CHEBI:57783"/>
        <dbReference type="ChEBI" id="CHEBI:58349"/>
        <dbReference type="ChEBI" id="CHEBI:78442"/>
        <dbReference type="ChEBI" id="CHEBI:78520"/>
        <dbReference type="EC" id="1.2.1.70"/>
    </reaction>
</comment>
<evidence type="ECO:0000259" key="14">
    <source>
        <dbReference type="Pfam" id="PF00745"/>
    </source>
</evidence>
<comment type="subunit">
    <text evidence="8">Homodimer.</text>
</comment>
<dbReference type="EMBL" id="JACHMN010000002">
    <property type="protein sequence ID" value="MBB5871472.1"/>
    <property type="molecule type" value="Genomic_DNA"/>
</dbReference>
<evidence type="ECO:0000313" key="17">
    <source>
        <dbReference type="EMBL" id="MBB5871472.1"/>
    </source>
</evidence>
<dbReference type="GO" id="GO:0050661">
    <property type="term" value="F:NADP binding"/>
    <property type="evidence" value="ECO:0007669"/>
    <property type="project" value="InterPro"/>
</dbReference>
<feature type="domain" description="Tetrapyrrole biosynthesis glutamyl-tRNA reductase dimerisation" evidence="14">
    <location>
        <begin position="305"/>
        <end position="402"/>
    </location>
</feature>
<comment type="caution">
    <text evidence="17">The sequence shown here is derived from an EMBL/GenBank/DDBJ whole genome shotgun (WGS) entry which is preliminary data.</text>
</comment>
<keyword evidence="6 8" id="KW-0627">Porphyrin biosynthesis</keyword>
<feature type="domain" description="Glutamyl-tRNA reductase N-terminal" evidence="16">
    <location>
        <begin position="6"/>
        <end position="156"/>
    </location>
</feature>
<gene>
    <name evidence="8" type="primary">hemA</name>
    <name evidence="17" type="ORF">F4553_004851</name>
</gene>
<keyword evidence="4 8" id="KW-0521">NADP</keyword>
<dbReference type="Gene3D" id="3.30.460.30">
    <property type="entry name" value="Glutamyl-tRNA reductase, N-terminal domain"/>
    <property type="match status" value="1"/>
</dbReference>
<dbReference type="InterPro" id="IPR006151">
    <property type="entry name" value="Shikm_DH/Glu-tRNA_Rdtase"/>
</dbReference>
<evidence type="ECO:0000256" key="6">
    <source>
        <dbReference type="ARBA" id="ARBA00023244"/>
    </source>
</evidence>
<dbReference type="InterPro" id="IPR018214">
    <property type="entry name" value="GluRdtase_CS"/>
</dbReference>
<dbReference type="InterPro" id="IPR036453">
    <property type="entry name" value="GluRdtase_dimer_dom_sf"/>
</dbReference>
<reference evidence="17 18" key="1">
    <citation type="submission" date="2020-08" db="EMBL/GenBank/DDBJ databases">
        <title>Sequencing the genomes of 1000 actinobacteria strains.</title>
        <authorList>
            <person name="Klenk H.-P."/>
        </authorList>
    </citation>
    <scope>NUCLEOTIDE SEQUENCE [LARGE SCALE GENOMIC DNA]</scope>
    <source>
        <strain evidence="17 18">DSM 45362</strain>
    </source>
</reference>
<dbReference type="SUPFAM" id="SSF69075">
    <property type="entry name" value="Glutamyl tRNA-reductase dimerization domain"/>
    <property type="match status" value="1"/>
</dbReference>
<feature type="binding site" evidence="8 10">
    <location>
        <begin position="49"/>
        <end position="52"/>
    </location>
    <ligand>
        <name>substrate</name>
    </ligand>
</feature>
<evidence type="ECO:0000256" key="7">
    <source>
        <dbReference type="ARBA" id="ARBA00047464"/>
    </source>
</evidence>
<evidence type="ECO:0000256" key="4">
    <source>
        <dbReference type="ARBA" id="ARBA00022857"/>
    </source>
</evidence>
<comment type="function">
    <text evidence="8">Catalyzes the NADPH-dependent reduction of glutamyl-tRNA(Glu) to glutamate 1-semialdehyde (GSA).</text>
</comment>
<evidence type="ECO:0000256" key="3">
    <source>
        <dbReference type="ARBA" id="ARBA00012970"/>
    </source>
</evidence>
<dbReference type="GO" id="GO:0008883">
    <property type="term" value="F:glutamyl-tRNA reductase activity"/>
    <property type="evidence" value="ECO:0007669"/>
    <property type="project" value="UniProtKB-UniRule"/>
</dbReference>
<dbReference type="SUPFAM" id="SSF51735">
    <property type="entry name" value="NAD(P)-binding Rossmann-fold domains"/>
    <property type="match status" value="1"/>
</dbReference>
<dbReference type="InterPro" id="IPR036343">
    <property type="entry name" value="GluRdtase_N_sf"/>
</dbReference>
<dbReference type="Pfam" id="PF05201">
    <property type="entry name" value="GlutR_N"/>
    <property type="match status" value="1"/>
</dbReference>
<comment type="pathway">
    <text evidence="1 8 13">Porphyrin-containing compound metabolism; protoporphyrin-IX biosynthesis; 5-aminolevulinate from L-glutamyl-tRNA(Glu): step 1/2.</text>
</comment>
<dbReference type="AlphaFoldDB" id="A0A841BXI0"/>
<dbReference type="CDD" id="cd05213">
    <property type="entry name" value="NAD_bind_Glutamyl_tRNA_reduct"/>
    <property type="match status" value="1"/>
</dbReference>
<evidence type="ECO:0000313" key="18">
    <source>
        <dbReference type="Proteomes" id="UP000587527"/>
    </source>
</evidence>
<dbReference type="GO" id="GO:0019353">
    <property type="term" value="P:protoporphyrinogen IX biosynthetic process from glutamate"/>
    <property type="evidence" value="ECO:0007669"/>
    <property type="project" value="TreeGrafter"/>
</dbReference>
<organism evidence="17 18">
    <name type="scientific">Allocatelliglobosispora scoriae</name>
    <dbReference type="NCBI Taxonomy" id="643052"/>
    <lineage>
        <taxon>Bacteria</taxon>
        <taxon>Bacillati</taxon>
        <taxon>Actinomycetota</taxon>
        <taxon>Actinomycetes</taxon>
        <taxon>Micromonosporales</taxon>
        <taxon>Micromonosporaceae</taxon>
        <taxon>Allocatelliglobosispora</taxon>
    </lineage>
</organism>
<dbReference type="Gene3D" id="3.40.50.720">
    <property type="entry name" value="NAD(P)-binding Rossmann-like Domain"/>
    <property type="match status" value="1"/>
</dbReference>
<name>A0A841BXI0_9ACTN</name>
<dbReference type="InterPro" id="IPR036291">
    <property type="entry name" value="NAD(P)-bd_dom_sf"/>
</dbReference>
<feature type="binding site" evidence="8 11">
    <location>
        <begin position="185"/>
        <end position="190"/>
    </location>
    <ligand>
        <name>NADP(+)</name>
        <dbReference type="ChEBI" id="CHEBI:58349"/>
    </ligand>
</feature>
<dbReference type="PROSITE" id="PS00747">
    <property type="entry name" value="GLUTR"/>
    <property type="match status" value="1"/>
</dbReference>
<evidence type="ECO:0000259" key="15">
    <source>
        <dbReference type="Pfam" id="PF01488"/>
    </source>
</evidence>
<dbReference type="FunFam" id="3.30.460.30:FF:000001">
    <property type="entry name" value="Glutamyl-tRNA reductase"/>
    <property type="match status" value="1"/>
</dbReference>
<dbReference type="PANTHER" id="PTHR43013">
    <property type="entry name" value="GLUTAMYL-TRNA REDUCTASE"/>
    <property type="match status" value="1"/>
</dbReference>
<sequence length="425" mass="44107">MNLIVVGASYRSASVSLLERLSVPAAEQGAALSALVAGQHVAEAAMVSTCNRVEIYAAVPAFHAGLAEIVAILAQRVGVSADTLAEGLYVHHGAEAVSHVFRVAAGLDSMVVGEAQILGQLREAYATATDAGSAGRLLHELLQQALRVGKRAHAETGIDAAPRNMVTAALGLAGQVAGARALVIGAGAMGSLAAAALTRAGVASLAIANRDLQRAGRLADNYGATAHDLADLPWLLEEAEIVVSATASTGYVLTPEVVSGPLTIIDLAVPRDVAPGVADLPGVTLIDVERMAALLDGEIAEVAAVDRIVTAEVAGFLAWLRGAEVGPTVAALRARADELVAVELARLNRRTGFSDEERAEVAHAMHRIVQRLLHEPTVRARELAAGPDGEAYPRMLRELFGLAVPAETRVDRVREIYGPQIVGEA</sequence>
<dbReference type="Proteomes" id="UP000587527">
    <property type="component" value="Unassembled WGS sequence"/>
</dbReference>
<keyword evidence="5 8" id="KW-0560">Oxidoreductase</keyword>
<feature type="domain" description="Quinate/shikimate 5-dehydrogenase/glutamyl-tRNA reductase" evidence="15">
    <location>
        <begin position="173"/>
        <end position="291"/>
    </location>
</feature>
<dbReference type="NCBIfam" id="TIGR01035">
    <property type="entry name" value="hemA"/>
    <property type="match status" value="1"/>
</dbReference>